<dbReference type="FunFam" id="3.40.50.300:FF:000425">
    <property type="entry name" value="Probable ABC transporter, ATP-binding subunit"/>
    <property type="match status" value="1"/>
</dbReference>
<dbReference type="InterPro" id="IPR047641">
    <property type="entry name" value="ABC_transpr_MalK/UgpC-like"/>
</dbReference>
<keyword evidence="4 8" id="KW-0067">ATP-binding</keyword>
<dbReference type="OrthoDB" id="9790614at2"/>
<keyword evidence="5" id="KW-1278">Translocase</keyword>
<dbReference type="InterPro" id="IPR015853">
    <property type="entry name" value="ABC_transpr_FbpC"/>
</dbReference>
<dbReference type="EC" id="3.6.3.-" evidence="8"/>
<dbReference type="EMBL" id="CP036298">
    <property type="protein sequence ID" value="QDV27662.1"/>
    <property type="molecule type" value="Genomic_DNA"/>
</dbReference>
<dbReference type="PANTHER" id="PTHR43875:SF15">
    <property type="entry name" value="TREHALOSE IMPORT ATP-BINDING PROTEIN SUGC"/>
    <property type="match status" value="1"/>
</dbReference>
<keyword evidence="8" id="KW-0378">Hydrolase</keyword>
<organism evidence="8 9">
    <name type="scientific">Aureliella helgolandensis</name>
    <dbReference type="NCBI Taxonomy" id="2527968"/>
    <lineage>
        <taxon>Bacteria</taxon>
        <taxon>Pseudomonadati</taxon>
        <taxon>Planctomycetota</taxon>
        <taxon>Planctomycetia</taxon>
        <taxon>Pirellulales</taxon>
        <taxon>Pirellulaceae</taxon>
        <taxon>Aureliella</taxon>
    </lineage>
</organism>
<evidence type="ECO:0000256" key="6">
    <source>
        <dbReference type="ARBA" id="ARBA00023136"/>
    </source>
</evidence>
<dbReference type="SMART" id="SM00382">
    <property type="entry name" value="AAA"/>
    <property type="match status" value="1"/>
</dbReference>
<dbReference type="GO" id="GO:0005524">
    <property type="term" value="F:ATP binding"/>
    <property type="evidence" value="ECO:0007669"/>
    <property type="project" value="UniProtKB-KW"/>
</dbReference>
<dbReference type="InterPro" id="IPR003439">
    <property type="entry name" value="ABC_transporter-like_ATP-bd"/>
</dbReference>
<dbReference type="PROSITE" id="PS50893">
    <property type="entry name" value="ABC_TRANSPORTER_2"/>
    <property type="match status" value="1"/>
</dbReference>
<dbReference type="KEGG" id="ahel:Q31a_60550"/>
<dbReference type="PROSITE" id="PS00211">
    <property type="entry name" value="ABC_TRANSPORTER_1"/>
    <property type="match status" value="1"/>
</dbReference>
<dbReference type="InterPro" id="IPR027417">
    <property type="entry name" value="P-loop_NTPase"/>
</dbReference>
<dbReference type="RefSeq" id="WP_145085390.1">
    <property type="nucleotide sequence ID" value="NZ_CP036298.1"/>
</dbReference>
<evidence type="ECO:0000259" key="7">
    <source>
        <dbReference type="PROSITE" id="PS50893"/>
    </source>
</evidence>
<evidence type="ECO:0000256" key="2">
    <source>
        <dbReference type="ARBA" id="ARBA00022475"/>
    </source>
</evidence>
<keyword evidence="9" id="KW-1185">Reference proteome</keyword>
<dbReference type="GO" id="GO:0015408">
    <property type="term" value="F:ABC-type ferric iron transporter activity"/>
    <property type="evidence" value="ECO:0007669"/>
    <property type="project" value="InterPro"/>
</dbReference>
<evidence type="ECO:0000256" key="3">
    <source>
        <dbReference type="ARBA" id="ARBA00022741"/>
    </source>
</evidence>
<dbReference type="GO" id="GO:0015697">
    <property type="term" value="P:quaternary ammonium group transport"/>
    <property type="evidence" value="ECO:0007669"/>
    <property type="project" value="UniProtKB-ARBA"/>
</dbReference>
<evidence type="ECO:0000313" key="8">
    <source>
        <dbReference type="EMBL" id="QDV27662.1"/>
    </source>
</evidence>
<sequence>MLELKGVTKHFRKQIAVEDVRLSILEHEFLVILGKSGAGKTTLLRIMAGLQAADSGSVWMNACDVTRQPPAERKIAYVTQEYALYPQLTVHGNLVAALNPLRLPKAEVVRRIAEVSAWFQIESLAARLPSQLSGGQAQRVAFAKAVVRQPSLLLVDEPLSQLDCELRGELRRLLQTLNQRFSTTTVMVTHDPVDALSLADRIAVMEEGHLVQIGTPDDVYRSPESPSVAGLLSPWGVNWLPLELLMVFPAFEQILSSRKTGPQGITTVGIRPEAIQCAQSQAAPIMNLLEFAVEIGEIRNLGFSQLVHAQLGTHRLQFFADRNASVRPGRVSVQVAKADVLLFP</sequence>
<keyword evidence="3" id="KW-0547">Nucleotide-binding</keyword>
<dbReference type="CDD" id="cd03259">
    <property type="entry name" value="ABC_Carb_Solutes_like"/>
    <property type="match status" value="1"/>
</dbReference>
<dbReference type="SUPFAM" id="SSF50331">
    <property type="entry name" value="MOP-like"/>
    <property type="match status" value="1"/>
</dbReference>
<dbReference type="Gene3D" id="3.40.50.300">
    <property type="entry name" value="P-loop containing nucleotide triphosphate hydrolases"/>
    <property type="match status" value="1"/>
</dbReference>
<dbReference type="InterPro" id="IPR003593">
    <property type="entry name" value="AAA+_ATPase"/>
</dbReference>
<dbReference type="GO" id="GO:0016887">
    <property type="term" value="F:ATP hydrolysis activity"/>
    <property type="evidence" value="ECO:0007669"/>
    <property type="project" value="InterPro"/>
</dbReference>
<evidence type="ECO:0000313" key="9">
    <source>
        <dbReference type="Proteomes" id="UP000318017"/>
    </source>
</evidence>
<dbReference type="InterPro" id="IPR017871">
    <property type="entry name" value="ABC_transporter-like_CS"/>
</dbReference>
<protein>
    <submittedName>
        <fullName evidence="8">Trehalose import ATP-binding protein SugC</fullName>
        <ecNumber evidence="8">3.6.3.-</ecNumber>
    </submittedName>
</protein>
<name>A0A518GGD1_9BACT</name>
<dbReference type="PANTHER" id="PTHR43875">
    <property type="entry name" value="MALTODEXTRIN IMPORT ATP-BINDING PROTEIN MSMX"/>
    <property type="match status" value="1"/>
</dbReference>
<keyword evidence="6" id="KW-0472">Membrane</keyword>
<dbReference type="GO" id="GO:0055052">
    <property type="term" value="C:ATP-binding cassette (ABC) transporter complex, substrate-binding subunit-containing"/>
    <property type="evidence" value="ECO:0007669"/>
    <property type="project" value="TreeGrafter"/>
</dbReference>
<evidence type="ECO:0000256" key="5">
    <source>
        <dbReference type="ARBA" id="ARBA00022967"/>
    </source>
</evidence>
<feature type="domain" description="ABC transporter" evidence="7">
    <location>
        <begin position="2"/>
        <end position="232"/>
    </location>
</feature>
<reference evidence="8 9" key="1">
    <citation type="submission" date="2019-02" db="EMBL/GenBank/DDBJ databases">
        <title>Deep-cultivation of Planctomycetes and their phenomic and genomic characterization uncovers novel biology.</title>
        <authorList>
            <person name="Wiegand S."/>
            <person name="Jogler M."/>
            <person name="Boedeker C."/>
            <person name="Pinto D."/>
            <person name="Vollmers J."/>
            <person name="Rivas-Marin E."/>
            <person name="Kohn T."/>
            <person name="Peeters S.H."/>
            <person name="Heuer A."/>
            <person name="Rast P."/>
            <person name="Oberbeckmann S."/>
            <person name="Bunk B."/>
            <person name="Jeske O."/>
            <person name="Meyerdierks A."/>
            <person name="Storesund J.E."/>
            <person name="Kallscheuer N."/>
            <person name="Luecker S."/>
            <person name="Lage O.M."/>
            <person name="Pohl T."/>
            <person name="Merkel B.J."/>
            <person name="Hornburger P."/>
            <person name="Mueller R.-W."/>
            <person name="Bruemmer F."/>
            <person name="Labrenz M."/>
            <person name="Spormann A.M."/>
            <person name="Op den Camp H."/>
            <person name="Overmann J."/>
            <person name="Amann R."/>
            <person name="Jetten M.S.M."/>
            <person name="Mascher T."/>
            <person name="Medema M.H."/>
            <person name="Devos D.P."/>
            <person name="Kaster A.-K."/>
            <person name="Ovreas L."/>
            <person name="Rohde M."/>
            <person name="Galperin M.Y."/>
            <person name="Jogler C."/>
        </authorList>
    </citation>
    <scope>NUCLEOTIDE SEQUENCE [LARGE SCALE GENOMIC DNA]</scope>
    <source>
        <strain evidence="8 9">Q31a</strain>
    </source>
</reference>
<dbReference type="InterPro" id="IPR008995">
    <property type="entry name" value="Mo/tungstate-bd_C_term_dom"/>
</dbReference>
<accession>A0A518GGD1</accession>
<keyword evidence="2" id="KW-1003">Cell membrane</keyword>
<gene>
    <name evidence="8" type="primary">sugC</name>
    <name evidence="8" type="ORF">Q31a_60550</name>
</gene>
<evidence type="ECO:0000256" key="4">
    <source>
        <dbReference type="ARBA" id="ARBA00022840"/>
    </source>
</evidence>
<dbReference type="AlphaFoldDB" id="A0A518GGD1"/>
<proteinExistence type="predicted"/>
<dbReference type="Proteomes" id="UP000318017">
    <property type="component" value="Chromosome"/>
</dbReference>
<dbReference type="Pfam" id="PF00005">
    <property type="entry name" value="ABC_tran"/>
    <property type="match status" value="1"/>
</dbReference>
<dbReference type="SUPFAM" id="SSF52540">
    <property type="entry name" value="P-loop containing nucleoside triphosphate hydrolases"/>
    <property type="match status" value="1"/>
</dbReference>
<keyword evidence="1" id="KW-0813">Transport</keyword>
<evidence type="ECO:0000256" key="1">
    <source>
        <dbReference type="ARBA" id="ARBA00022448"/>
    </source>
</evidence>